<keyword evidence="1" id="KW-0472">Membrane</keyword>
<reference evidence="2 3" key="1">
    <citation type="submission" date="2023-02" db="EMBL/GenBank/DDBJ databases">
        <title>Dictyobacter halimunensis sp. nov., a new member of the class Ktedonobacteria from forest soil in a geothermal area.</title>
        <authorList>
            <person name="Rachmania M.K."/>
            <person name="Ningsih F."/>
            <person name="Sakai Y."/>
            <person name="Yabe S."/>
            <person name="Yokota A."/>
            <person name="Sjamsuridzal W."/>
        </authorList>
    </citation>
    <scope>NUCLEOTIDE SEQUENCE [LARGE SCALE GENOMIC DNA]</scope>
    <source>
        <strain evidence="2 3">S3.2.2.5</strain>
    </source>
</reference>
<organism evidence="2 3">
    <name type="scientific">Dictyobacter halimunensis</name>
    <dbReference type="NCBI Taxonomy" id="3026934"/>
    <lineage>
        <taxon>Bacteria</taxon>
        <taxon>Bacillati</taxon>
        <taxon>Chloroflexota</taxon>
        <taxon>Ktedonobacteria</taxon>
        <taxon>Ktedonobacterales</taxon>
        <taxon>Dictyobacteraceae</taxon>
        <taxon>Dictyobacter</taxon>
    </lineage>
</organism>
<proteinExistence type="predicted"/>
<evidence type="ECO:0000256" key="1">
    <source>
        <dbReference type="SAM" id="Phobius"/>
    </source>
</evidence>
<keyword evidence="1" id="KW-0812">Transmembrane</keyword>
<sequence length="50" mass="5711">MLAEVCITLLVLALIYTIPDFLGLVKSGIILIVIAVYIWRYDRTLNRLAF</sequence>
<accession>A0ABQ6G7R0</accession>
<keyword evidence="3" id="KW-1185">Reference proteome</keyword>
<dbReference type="RefSeq" id="WP_338258107.1">
    <property type="nucleotide sequence ID" value="NZ_BSRI01000002.1"/>
</dbReference>
<evidence type="ECO:0000313" key="3">
    <source>
        <dbReference type="Proteomes" id="UP001344906"/>
    </source>
</evidence>
<name>A0ABQ6G7R0_9CHLR</name>
<keyword evidence="1" id="KW-1133">Transmembrane helix</keyword>
<protein>
    <submittedName>
        <fullName evidence="2">Uncharacterized protein</fullName>
    </submittedName>
</protein>
<dbReference type="Proteomes" id="UP001344906">
    <property type="component" value="Unassembled WGS sequence"/>
</dbReference>
<gene>
    <name evidence="2" type="ORF">KDH_77020</name>
</gene>
<comment type="caution">
    <text evidence="2">The sequence shown here is derived from an EMBL/GenBank/DDBJ whole genome shotgun (WGS) entry which is preliminary data.</text>
</comment>
<evidence type="ECO:0000313" key="2">
    <source>
        <dbReference type="EMBL" id="GLV60883.1"/>
    </source>
</evidence>
<feature type="transmembrane region" description="Helical" evidence="1">
    <location>
        <begin position="21"/>
        <end position="39"/>
    </location>
</feature>
<dbReference type="EMBL" id="BSRI01000002">
    <property type="protein sequence ID" value="GLV60883.1"/>
    <property type="molecule type" value="Genomic_DNA"/>
</dbReference>